<reference evidence="1 2" key="1">
    <citation type="submission" date="2018-01" db="EMBL/GenBank/DDBJ databases">
        <title>Tropical forage species Digitaria eriantha prevents oxidative stress under low temperature conditions by the incorporation of polyhydroxybutyrate-producing endophytic bacteria.</title>
        <authorList>
            <person name="Stritzler M."/>
            <person name="Ayub N."/>
        </authorList>
    </citation>
    <scope>NUCLEOTIDE SEQUENCE [LARGE SCALE GENOMIC DNA]</scope>
    <source>
        <strain evidence="1 2">FR1</strain>
    </source>
</reference>
<protein>
    <submittedName>
        <fullName evidence="1">DUF2971 domain-containing protein</fullName>
    </submittedName>
</protein>
<organism evidence="1 2">
    <name type="scientific">Pseudomonas ogarae (strain DSM 112162 / CECT 30235 / F113)</name>
    <dbReference type="NCBI Taxonomy" id="1114970"/>
    <lineage>
        <taxon>Bacteria</taxon>
        <taxon>Pseudomonadati</taxon>
        <taxon>Pseudomonadota</taxon>
        <taxon>Gammaproteobacteria</taxon>
        <taxon>Pseudomonadales</taxon>
        <taxon>Pseudomonadaceae</taxon>
        <taxon>Pseudomonas</taxon>
    </lineage>
</organism>
<dbReference type="Pfam" id="PF11185">
    <property type="entry name" value="DUF2971"/>
    <property type="match status" value="1"/>
</dbReference>
<keyword evidence="2" id="KW-1185">Reference proteome</keyword>
<proteinExistence type="predicted"/>
<dbReference type="EMBL" id="CP025738">
    <property type="protein sequence ID" value="AUO45326.1"/>
    <property type="molecule type" value="Genomic_DNA"/>
</dbReference>
<gene>
    <name evidence="1" type="ORF">C1C98_07610</name>
</gene>
<dbReference type="InterPro" id="IPR021352">
    <property type="entry name" value="DUF2971"/>
</dbReference>
<evidence type="ECO:0000313" key="1">
    <source>
        <dbReference type="EMBL" id="AUO45326.1"/>
    </source>
</evidence>
<name>A0ABM6QW94_PSEO1</name>
<accession>A0ABM6QW94</accession>
<dbReference type="Proteomes" id="UP000235315">
    <property type="component" value="Chromosome"/>
</dbReference>
<evidence type="ECO:0000313" key="2">
    <source>
        <dbReference type="Proteomes" id="UP000235315"/>
    </source>
</evidence>
<dbReference type="RefSeq" id="WP_014337042.1">
    <property type="nucleotide sequence ID" value="NC_016830.1"/>
</dbReference>
<sequence>MVEDDSKTPLTCFKYRSGESALRCLVDGTLYFAKPGELNDVLETKFDHAAPEAFSKIYLDTISDVSQKRGGPRLSPGYPCPPEFVTVNTEENERFRQSCDNIGIFSAARRPNDQAMWAYYAENSKGMCFELEWSASALGKNGFLPVDVTYSSVARQHNRAEDWRTIFLDLAESNPSLSLQELYELSLEEPFRRRMGILSTARVTSIKHTDWAHEREIRLLSGKAGPRPLLKSVLKRVHFIRTDGNEWGPVVQEIHRNYPEVQLAQWTFHHGEITASARGMMFKTIPVADL</sequence>